<gene>
    <name evidence="2" type="ORF">GCM10011571_34300</name>
</gene>
<comment type="caution">
    <text evidence="2">The sequence shown here is derived from an EMBL/GenBank/DDBJ whole genome shotgun (WGS) entry which is preliminary data.</text>
</comment>
<keyword evidence="3" id="KW-1185">Reference proteome</keyword>
<keyword evidence="1" id="KW-0472">Membrane</keyword>
<protein>
    <submittedName>
        <fullName evidence="2">Uncharacterized protein</fullName>
    </submittedName>
</protein>
<organism evidence="2 3">
    <name type="scientific">Marinithermofilum abyssi</name>
    <dbReference type="NCBI Taxonomy" id="1571185"/>
    <lineage>
        <taxon>Bacteria</taxon>
        <taxon>Bacillati</taxon>
        <taxon>Bacillota</taxon>
        <taxon>Bacilli</taxon>
        <taxon>Bacillales</taxon>
        <taxon>Thermoactinomycetaceae</taxon>
        <taxon>Marinithermofilum</taxon>
    </lineage>
</organism>
<feature type="transmembrane region" description="Helical" evidence="1">
    <location>
        <begin position="12"/>
        <end position="31"/>
    </location>
</feature>
<accession>A0A8J2VM18</accession>
<dbReference type="EMBL" id="BMHQ01000021">
    <property type="protein sequence ID" value="GGE29313.1"/>
    <property type="molecule type" value="Genomic_DNA"/>
</dbReference>
<dbReference type="Proteomes" id="UP000625210">
    <property type="component" value="Unassembled WGS sequence"/>
</dbReference>
<name>A0A8J2VM18_9BACL</name>
<sequence length="61" mass="6963">MFQHLPHVVRLLVENGIVMGSLTAVVFNWVLNHTKGVKHDYPLEKERLIPSKEDRAADVTL</sequence>
<reference evidence="2" key="2">
    <citation type="submission" date="2020-09" db="EMBL/GenBank/DDBJ databases">
        <authorList>
            <person name="Sun Q."/>
            <person name="Zhou Y."/>
        </authorList>
    </citation>
    <scope>NUCLEOTIDE SEQUENCE</scope>
    <source>
        <strain evidence="2">CGMCC 1.15179</strain>
    </source>
</reference>
<evidence type="ECO:0000313" key="3">
    <source>
        <dbReference type="Proteomes" id="UP000625210"/>
    </source>
</evidence>
<evidence type="ECO:0000256" key="1">
    <source>
        <dbReference type="SAM" id="Phobius"/>
    </source>
</evidence>
<dbReference type="AlphaFoldDB" id="A0A8J2VM18"/>
<keyword evidence="1" id="KW-0812">Transmembrane</keyword>
<proteinExistence type="predicted"/>
<keyword evidence="1" id="KW-1133">Transmembrane helix</keyword>
<reference evidence="2" key="1">
    <citation type="journal article" date="2014" name="Int. J. Syst. Evol. Microbiol.">
        <title>Complete genome sequence of Corynebacterium casei LMG S-19264T (=DSM 44701T), isolated from a smear-ripened cheese.</title>
        <authorList>
            <consortium name="US DOE Joint Genome Institute (JGI-PGF)"/>
            <person name="Walter F."/>
            <person name="Albersmeier A."/>
            <person name="Kalinowski J."/>
            <person name="Ruckert C."/>
        </authorList>
    </citation>
    <scope>NUCLEOTIDE SEQUENCE</scope>
    <source>
        <strain evidence="2">CGMCC 1.15179</strain>
    </source>
</reference>
<evidence type="ECO:0000313" key="2">
    <source>
        <dbReference type="EMBL" id="GGE29313.1"/>
    </source>
</evidence>